<reference evidence="3" key="1">
    <citation type="submission" date="2009-10" db="EMBL/GenBank/DDBJ databases">
        <title>The complete chromosome of Gordonia bronchialis DSM 43247.</title>
        <authorList>
            <consortium name="US DOE Joint Genome Institute (JGI-PGF)"/>
            <person name="Lucas S."/>
            <person name="Copeland A."/>
            <person name="Lapidus A."/>
            <person name="Glavina del Rio T."/>
            <person name="Dalin E."/>
            <person name="Tice H."/>
            <person name="Bruce D."/>
            <person name="Goodwin L."/>
            <person name="Pitluck S."/>
            <person name="Kyrpides N."/>
            <person name="Mavromatis K."/>
            <person name="Ivanova N."/>
            <person name="Ovchinnikova G."/>
            <person name="Saunders E."/>
            <person name="Brettin T."/>
            <person name="Detter J.C."/>
            <person name="Han C."/>
            <person name="Larimer F."/>
            <person name="Land M."/>
            <person name="Hauser L."/>
            <person name="Markowitz V."/>
            <person name="Cheng J.-F."/>
            <person name="Hugenholtz P."/>
            <person name="Woyke T."/>
            <person name="Wu D."/>
            <person name="Jando M."/>
            <person name="Schneider S."/>
            <person name="Goeker M."/>
            <person name="Klenk H.-P."/>
            <person name="Eisen J.A."/>
        </authorList>
    </citation>
    <scope>NUCLEOTIDE SEQUENCE [LARGE SCALE GENOMIC DNA]</scope>
    <source>
        <strain evidence="3">ATCC 25592 / DSM 43247 / BCRC 13721 / JCM 3198 / KCTC 3076 / NBRC 16047 / NCTC 10667</strain>
    </source>
</reference>
<dbReference type="STRING" id="526226.Gbro_0064"/>
<sequence>MAPTDREIESIFRRVHQGLPREAPGSAETTALLVRMAGELPSDPTVFDVGCGTGSATILLAELTGGRVTAVDVHEPYLAEVSRRAAEAGVGDRVSVMRESMDALPVPNGSIDLLWAEGSAYVLGFAAALAAWRPLLSDTGVLVLTEAEFITPDPGEEAAAFWSAGYPAMRSTAQNVAAAQKRGWEVRAVYVLPDSDWDNYYAPLRARIAELEREGVDSEVLAMAGAEIGVRERCGGDYAYTGYVLRPRS</sequence>
<dbReference type="EMBL" id="CP001802">
    <property type="protein sequence ID" value="ACY19418.1"/>
    <property type="molecule type" value="Genomic_DNA"/>
</dbReference>
<dbReference type="KEGG" id="gbr:Gbro_0064"/>
<keyword evidence="2" id="KW-0489">Methyltransferase</keyword>
<dbReference type="Gene3D" id="3.40.50.150">
    <property type="entry name" value="Vaccinia Virus protein VP39"/>
    <property type="match status" value="1"/>
</dbReference>
<dbReference type="GO" id="GO:0032259">
    <property type="term" value="P:methylation"/>
    <property type="evidence" value="ECO:0007669"/>
    <property type="project" value="UniProtKB-KW"/>
</dbReference>
<dbReference type="InterPro" id="IPR041698">
    <property type="entry name" value="Methyltransf_25"/>
</dbReference>
<evidence type="ECO:0000313" key="3">
    <source>
        <dbReference type="Proteomes" id="UP000001219"/>
    </source>
</evidence>
<keyword evidence="3" id="KW-1185">Reference proteome</keyword>
<dbReference type="InterPro" id="IPR029063">
    <property type="entry name" value="SAM-dependent_MTases_sf"/>
</dbReference>
<dbReference type="GO" id="GO:0008168">
    <property type="term" value="F:methyltransferase activity"/>
    <property type="evidence" value="ECO:0007669"/>
    <property type="project" value="UniProtKB-KW"/>
</dbReference>
<dbReference type="AlphaFoldDB" id="D0LA89"/>
<evidence type="ECO:0000259" key="1">
    <source>
        <dbReference type="Pfam" id="PF13649"/>
    </source>
</evidence>
<dbReference type="Proteomes" id="UP000001219">
    <property type="component" value="Chromosome"/>
</dbReference>
<dbReference type="CDD" id="cd02440">
    <property type="entry name" value="AdoMet_MTases"/>
    <property type="match status" value="1"/>
</dbReference>
<name>D0LA89_GORB4</name>
<dbReference type="RefSeq" id="WP_012832010.1">
    <property type="nucleotide sequence ID" value="NC_013441.1"/>
</dbReference>
<keyword evidence="2" id="KW-0808">Transferase</keyword>
<dbReference type="SUPFAM" id="SSF53335">
    <property type="entry name" value="S-adenosyl-L-methionine-dependent methyltransferases"/>
    <property type="match status" value="1"/>
</dbReference>
<feature type="domain" description="Methyltransferase" evidence="1">
    <location>
        <begin position="46"/>
        <end position="137"/>
    </location>
</feature>
<organism evidence="2 3">
    <name type="scientific">Gordonia bronchialis (strain ATCC 25592 / DSM 43247 / BCRC 13721 / JCM 3198 / KCTC 3076 / NBRC 16047 / NCTC 10667)</name>
    <name type="common">Rhodococcus bronchialis</name>
    <dbReference type="NCBI Taxonomy" id="526226"/>
    <lineage>
        <taxon>Bacteria</taxon>
        <taxon>Bacillati</taxon>
        <taxon>Actinomycetota</taxon>
        <taxon>Actinomycetes</taxon>
        <taxon>Mycobacteriales</taxon>
        <taxon>Gordoniaceae</taxon>
        <taxon>Gordonia</taxon>
    </lineage>
</organism>
<dbReference type="HOGENOM" id="CLU_073559_0_0_11"/>
<proteinExistence type="predicted"/>
<protein>
    <submittedName>
        <fullName evidence="2">Methyltransferase type 11</fullName>
    </submittedName>
</protein>
<evidence type="ECO:0000313" key="2">
    <source>
        <dbReference type="EMBL" id="ACY19418.1"/>
    </source>
</evidence>
<dbReference type="OrthoDB" id="9797178at2"/>
<dbReference type="eggNOG" id="COG0500">
    <property type="taxonomic scope" value="Bacteria"/>
</dbReference>
<reference evidence="2 3" key="2">
    <citation type="journal article" date="2010" name="Stand. Genomic Sci.">
        <title>Complete genome sequence of Gordonia bronchialis type strain (3410).</title>
        <authorList>
            <person name="Ivanova N."/>
            <person name="Sikorski J."/>
            <person name="Jando M."/>
            <person name="Lapidus A."/>
            <person name="Nolan M."/>
            <person name="Lucas S."/>
            <person name="Del Rio T.G."/>
            <person name="Tice H."/>
            <person name="Copeland A."/>
            <person name="Cheng J.F."/>
            <person name="Chen F."/>
            <person name="Bruce D."/>
            <person name="Goodwin L."/>
            <person name="Pitluck S."/>
            <person name="Mavromatis K."/>
            <person name="Ovchinnikova G."/>
            <person name="Pati A."/>
            <person name="Chen A."/>
            <person name="Palaniappan K."/>
            <person name="Land M."/>
            <person name="Hauser L."/>
            <person name="Chang Y.J."/>
            <person name="Jeffries C.D."/>
            <person name="Chain P."/>
            <person name="Saunders E."/>
            <person name="Han C."/>
            <person name="Detter J.C."/>
            <person name="Brettin T."/>
            <person name="Rohde M."/>
            <person name="Goker M."/>
            <person name="Bristow J."/>
            <person name="Eisen J.A."/>
            <person name="Markowitz V."/>
            <person name="Hugenholtz P."/>
            <person name="Klenk H.P."/>
            <person name="Kyrpides N.C."/>
        </authorList>
    </citation>
    <scope>NUCLEOTIDE SEQUENCE [LARGE SCALE GENOMIC DNA]</scope>
    <source>
        <strain evidence="3">ATCC 25592 / DSM 43247 / BCRC 13721 / JCM 3198 / KCTC 3076 / NBRC 16047 / NCTC 10667</strain>
    </source>
</reference>
<dbReference type="Pfam" id="PF13649">
    <property type="entry name" value="Methyltransf_25"/>
    <property type="match status" value="1"/>
</dbReference>
<gene>
    <name evidence="2" type="ordered locus">Gbro_0064</name>
</gene>
<accession>D0LA89</accession>